<keyword evidence="5" id="KW-0067">ATP-binding</keyword>
<accession>A0A9X2GDK6</accession>
<dbReference type="Gene3D" id="3.40.50.10840">
    <property type="entry name" value="Putative sugar-binding, N-terminal domain"/>
    <property type="match status" value="1"/>
</dbReference>
<dbReference type="NCBIfam" id="NF043035">
    <property type="entry name" value="OxoTetrKin"/>
    <property type="match status" value="1"/>
</dbReference>
<dbReference type="InterPro" id="IPR010737">
    <property type="entry name" value="4-carb_acid_sugar_kinase_N"/>
</dbReference>
<evidence type="ECO:0000256" key="7">
    <source>
        <dbReference type="ARBA" id="ARBA00035898"/>
    </source>
</evidence>
<dbReference type="Pfam" id="PF07005">
    <property type="entry name" value="SBD_N"/>
    <property type="match status" value="1"/>
</dbReference>
<reference evidence="15" key="1">
    <citation type="submission" date="2022-06" db="EMBL/GenBank/DDBJ databases">
        <title>Sequencing the genomes of 1000 actinobacteria strains.</title>
        <authorList>
            <person name="Klenk H.-P."/>
        </authorList>
    </citation>
    <scope>NUCLEOTIDE SEQUENCE</scope>
    <source>
        <strain evidence="15">DSM 46694</strain>
    </source>
</reference>
<evidence type="ECO:0000256" key="10">
    <source>
        <dbReference type="ARBA" id="ARBA00039095"/>
    </source>
</evidence>
<keyword evidence="6" id="KW-0119">Carbohydrate metabolism</keyword>
<evidence type="ECO:0000256" key="4">
    <source>
        <dbReference type="ARBA" id="ARBA00022777"/>
    </source>
</evidence>
<feature type="domain" description="Four-carbon acid sugar kinase N-terminal" evidence="13">
    <location>
        <begin position="5"/>
        <end position="230"/>
    </location>
</feature>
<dbReference type="GO" id="GO:0016301">
    <property type="term" value="F:kinase activity"/>
    <property type="evidence" value="ECO:0007669"/>
    <property type="project" value="UniProtKB-KW"/>
</dbReference>
<evidence type="ECO:0000256" key="3">
    <source>
        <dbReference type="ARBA" id="ARBA00022741"/>
    </source>
</evidence>
<organism evidence="15 16">
    <name type="scientific">Nonomuraea thailandensis</name>
    <dbReference type="NCBI Taxonomy" id="1188745"/>
    <lineage>
        <taxon>Bacteria</taxon>
        <taxon>Bacillati</taxon>
        <taxon>Actinomycetota</taxon>
        <taxon>Actinomycetes</taxon>
        <taxon>Streptosporangiales</taxon>
        <taxon>Streptosporangiaceae</taxon>
        <taxon>Nonomuraea</taxon>
    </lineage>
</organism>
<dbReference type="Pfam" id="PF17042">
    <property type="entry name" value="NBD_C"/>
    <property type="match status" value="1"/>
</dbReference>
<dbReference type="InterPro" id="IPR037051">
    <property type="entry name" value="4-carb_acid_sugar_kinase_N_sf"/>
</dbReference>
<name>A0A9X2GDK6_9ACTN</name>
<dbReference type="Gene3D" id="3.40.980.20">
    <property type="entry name" value="Four-carbon acid sugar kinase, nucleotide binding domain"/>
    <property type="match status" value="1"/>
</dbReference>
<evidence type="ECO:0000256" key="9">
    <source>
        <dbReference type="ARBA" id="ARBA00037335"/>
    </source>
</evidence>
<evidence type="ECO:0000313" key="15">
    <source>
        <dbReference type="EMBL" id="MCP2355815.1"/>
    </source>
</evidence>
<dbReference type="InterPro" id="IPR031475">
    <property type="entry name" value="NBD_C"/>
</dbReference>
<dbReference type="Proteomes" id="UP001139648">
    <property type="component" value="Unassembled WGS sequence"/>
</dbReference>
<evidence type="ECO:0000256" key="12">
    <source>
        <dbReference type="ARBA" id="ARBA00041377"/>
    </source>
</evidence>
<evidence type="ECO:0000256" key="2">
    <source>
        <dbReference type="ARBA" id="ARBA00022679"/>
    </source>
</evidence>
<keyword evidence="2" id="KW-0808">Transferase</keyword>
<dbReference type="SUPFAM" id="SSF142764">
    <property type="entry name" value="YgbK-like"/>
    <property type="match status" value="1"/>
</dbReference>
<evidence type="ECO:0000256" key="1">
    <source>
        <dbReference type="ARBA" id="ARBA00005715"/>
    </source>
</evidence>
<comment type="similarity">
    <text evidence="1">Belongs to the four-carbon acid sugar kinase family.</text>
</comment>
<gene>
    <name evidence="15" type="ORF">HD597_002835</name>
</gene>
<dbReference type="GO" id="GO:0005524">
    <property type="term" value="F:ATP binding"/>
    <property type="evidence" value="ECO:0007669"/>
    <property type="project" value="UniProtKB-KW"/>
</dbReference>
<protein>
    <recommendedName>
        <fullName evidence="11">3-oxo-tetronate kinase</fullName>
        <ecNumber evidence="10">2.7.1.217</ecNumber>
    </recommendedName>
    <alternativeName>
        <fullName evidence="12">3-dehydrotetronate 4-kinase</fullName>
    </alternativeName>
</protein>
<keyword evidence="16" id="KW-1185">Reference proteome</keyword>
<evidence type="ECO:0000313" key="16">
    <source>
        <dbReference type="Proteomes" id="UP001139648"/>
    </source>
</evidence>
<evidence type="ECO:0000256" key="5">
    <source>
        <dbReference type="ARBA" id="ARBA00022840"/>
    </source>
</evidence>
<comment type="catalytic activity">
    <reaction evidence="7">
        <text>3-dehydro-L-erythronate + ATP = 3-dehydro-4-O-phospho-L-erythronate + ADP + H(+)</text>
        <dbReference type="Rhea" id="RHEA:52552"/>
        <dbReference type="ChEBI" id="CHEBI:15378"/>
        <dbReference type="ChEBI" id="CHEBI:30616"/>
        <dbReference type="ChEBI" id="CHEBI:136592"/>
        <dbReference type="ChEBI" id="CHEBI:136670"/>
        <dbReference type="ChEBI" id="CHEBI:456216"/>
        <dbReference type="EC" id="2.7.1.217"/>
    </reaction>
</comment>
<evidence type="ECO:0000256" key="11">
    <source>
        <dbReference type="ARBA" id="ARBA00039461"/>
    </source>
</evidence>
<dbReference type="InterPro" id="IPR042213">
    <property type="entry name" value="NBD_C_sf"/>
</dbReference>
<proteinExistence type="inferred from homology"/>
<sequence length="414" mass="42255">MSPSLGCVADDYTGATDVAAAFRRSGLRTVLLFGEPGPRTVVPECDAVVVALKTRSVPAVEAVAASRAVRDWMAGRGVRRVYFKCCSTFDSTDAGNIGPVADALAEAGGGRLTVVCPASPEHGRTVYQGHLFVGDRPLSESPMRHHPLTPMTDADLVRVLGRQTPHRVGLVPLRTVERGAAAVREALEELAARGVRHAVTDAVGDGHLDTVARAAAHLPLITGAAGLARAIGTLTGTALGTADGDGLAGADGVPGLPPGPVVVLAGSCSAATLEQVALARERMPAHRLRAHDRGLAEALGWLEDSLAGEDRVMIYTSAPPGRRAPGAAAFLEGALAAVAARAAELGAGRIVVAGGETSGAVVNALGVSGALVGAEADRGVPWLHVTRPGTRLALLLKSGNFGRPDLLVRATEAP</sequence>
<evidence type="ECO:0000256" key="6">
    <source>
        <dbReference type="ARBA" id="ARBA00023277"/>
    </source>
</evidence>
<keyword evidence="3" id="KW-0547">Nucleotide-binding</keyword>
<dbReference type="RefSeq" id="WP_253742472.1">
    <property type="nucleotide sequence ID" value="NZ_BAABKA010000001.1"/>
</dbReference>
<evidence type="ECO:0000259" key="13">
    <source>
        <dbReference type="Pfam" id="PF07005"/>
    </source>
</evidence>
<evidence type="ECO:0000259" key="14">
    <source>
        <dbReference type="Pfam" id="PF17042"/>
    </source>
</evidence>
<dbReference type="EC" id="2.7.1.217" evidence="10"/>
<feature type="domain" description="Four-carbon acid sugar kinase nucleotide binding" evidence="14">
    <location>
        <begin position="262"/>
        <end position="407"/>
    </location>
</feature>
<dbReference type="InterPro" id="IPR050007">
    <property type="entry name" value="OtnK"/>
</dbReference>
<comment type="caution">
    <text evidence="15">The sequence shown here is derived from an EMBL/GenBank/DDBJ whole genome shotgun (WGS) entry which is preliminary data.</text>
</comment>
<dbReference type="AlphaFoldDB" id="A0A9X2GDK6"/>
<evidence type="ECO:0000256" key="8">
    <source>
        <dbReference type="ARBA" id="ARBA00036346"/>
    </source>
</evidence>
<dbReference type="EMBL" id="JAMZEB010000002">
    <property type="protein sequence ID" value="MCP2355815.1"/>
    <property type="molecule type" value="Genomic_DNA"/>
</dbReference>
<comment type="function">
    <text evidence="9">Catalyzes the ATP-dependent phosphorylation of 3-oxo-tetronate to 3-oxo-tetronate 4-phosphate.</text>
</comment>
<keyword evidence="4" id="KW-0418">Kinase</keyword>
<comment type="catalytic activity">
    <reaction evidence="8">
        <text>3-dehydro-D-erythronate + ATP = 3-dehydro-4-O-phospho-D-erythronate + ADP + H(+)</text>
        <dbReference type="Rhea" id="RHEA:52556"/>
        <dbReference type="ChEBI" id="CHEBI:15378"/>
        <dbReference type="ChEBI" id="CHEBI:30616"/>
        <dbReference type="ChEBI" id="CHEBI:57958"/>
        <dbReference type="ChEBI" id="CHEBI:136593"/>
        <dbReference type="ChEBI" id="CHEBI:456216"/>
        <dbReference type="EC" id="2.7.1.217"/>
    </reaction>
</comment>